<evidence type="ECO:0000256" key="6">
    <source>
        <dbReference type="ARBA" id="ARBA00023034"/>
    </source>
</evidence>
<gene>
    <name evidence="11" type="ORF">QYM36_001510</name>
</gene>
<reference evidence="11" key="1">
    <citation type="submission" date="2023-07" db="EMBL/GenBank/DDBJ databases">
        <title>Chromosome-level genome assembly of Artemia franciscana.</title>
        <authorList>
            <person name="Jo E."/>
        </authorList>
    </citation>
    <scope>NUCLEOTIDE SEQUENCE</scope>
    <source>
        <tissue evidence="11">Whole body</tissue>
    </source>
</reference>
<proteinExistence type="inferred from homology"/>
<keyword evidence="5" id="KW-1133">Transmembrane helix</keyword>
<dbReference type="EMBL" id="JAVRJZ010000003">
    <property type="protein sequence ID" value="KAK2725080.1"/>
    <property type="molecule type" value="Genomic_DNA"/>
</dbReference>
<keyword evidence="3 9" id="KW-0808">Transferase</keyword>
<dbReference type="GO" id="GO:0008146">
    <property type="term" value="F:sulfotransferase activity"/>
    <property type="evidence" value="ECO:0007669"/>
    <property type="project" value="InterPro"/>
</dbReference>
<dbReference type="InterPro" id="IPR005331">
    <property type="entry name" value="Sulfotransferase"/>
</dbReference>
<evidence type="ECO:0000256" key="1">
    <source>
        <dbReference type="ARBA" id="ARBA00004323"/>
    </source>
</evidence>
<evidence type="ECO:0000256" key="9">
    <source>
        <dbReference type="RuleBase" id="RU364020"/>
    </source>
</evidence>
<keyword evidence="6 9" id="KW-0333">Golgi apparatus</keyword>
<accession>A0AA88I6K8</accession>
<keyword evidence="4" id="KW-0812">Transmembrane</keyword>
<name>A0AA88I6K8_ARTSF</name>
<dbReference type="GO" id="GO:0016051">
    <property type="term" value="P:carbohydrate biosynthetic process"/>
    <property type="evidence" value="ECO:0007669"/>
    <property type="project" value="InterPro"/>
</dbReference>
<evidence type="ECO:0000256" key="2">
    <source>
        <dbReference type="ARBA" id="ARBA00006339"/>
    </source>
</evidence>
<evidence type="ECO:0000256" key="8">
    <source>
        <dbReference type="ARBA" id="ARBA00023180"/>
    </source>
</evidence>
<keyword evidence="12" id="KW-1185">Reference proteome</keyword>
<comment type="caution">
    <text evidence="11">The sequence shown here is derived from an EMBL/GenBank/DDBJ whole genome shotgun (WGS) entry which is preliminary data.</text>
</comment>
<sequence>MQWYPVKKIFLFPSFFLFVFIVVEFSNSPGSESYDIYNNSATEQTKIEYDLKKLLRIQKNRKKRIRNACRDAYGNLHGLHRKSLNMSSLDHVISVDQQHLLYCYVPKVACTNWKRTLMILSGKANTSNPLSILADDSHRPHVWKTLVNFTTSESQSRLENYYKFMFVRHPFERLVSAYVNKFYQNYSDYFRFRYGRAIVQSYRKNPTDEALARGHDVTFSEFVQYLIDPKSREKGPFNEHWRPMHELCRPCHIKYDTIGKYETLLEDSWLVLENAQNNHEVGFPQIQKRSNVVVVKSYLSQITESQLKKLYKLYELDFRLFGYDFQVESNTNSL</sequence>
<dbReference type="EMBL" id="JAVRJZ010000003">
    <property type="protein sequence ID" value="KAK2725078.1"/>
    <property type="molecule type" value="Genomic_DNA"/>
</dbReference>
<dbReference type="InterPro" id="IPR018011">
    <property type="entry name" value="Carb_sulfotrans_8-10"/>
</dbReference>
<protein>
    <recommendedName>
        <fullName evidence="9">Carbohydrate sulfotransferase</fullName>
        <ecNumber evidence="9">2.8.2.-</ecNumber>
    </recommendedName>
</protein>
<evidence type="ECO:0000256" key="7">
    <source>
        <dbReference type="ARBA" id="ARBA00023136"/>
    </source>
</evidence>
<dbReference type="EC" id="2.8.2.-" evidence="9"/>
<dbReference type="AlphaFoldDB" id="A0AA88I6K8"/>
<evidence type="ECO:0000313" key="12">
    <source>
        <dbReference type="Proteomes" id="UP001187531"/>
    </source>
</evidence>
<dbReference type="Pfam" id="PF03567">
    <property type="entry name" value="Sulfotransfer_2"/>
    <property type="match status" value="1"/>
</dbReference>
<evidence type="ECO:0000256" key="5">
    <source>
        <dbReference type="ARBA" id="ARBA00022989"/>
    </source>
</evidence>
<dbReference type="PANTHER" id="PTHR12137:SF54">
    <property type="entry name" value="CARBOHYDRATE SULFOTRANSFERASE"/>
    <property type="match status" value="1"/>
</dbReference>
<organism evidence="11 12">
    <name type="scientific">Artemia franciscana</name>
    <name type="common">Brine shrimp</name>
    <name type="synonym">Artemia sanfranciscana</name>
    <dbReference type="NCBI Taxonomy" id="6661"/>
    <lineage>
        <taxon>Eukaryota</taxon>
        <taxon>Metazoa</taxon>
        <taxon>Ecdysozoa</taxon>
        <taxon>Arthropoda</taxon>
        <taxon>Crustacea</taxon>
        <taxon>Branchiopoda</taxon>
        <taxon>Anostraca</taxon>
        <taxon>Artemiidae</taxon>
        <taxon>Artemia</taxon>
    </lineage>
</organism>
<keyword evidence="9" id="KW-0119">Carbohydrate metabolism</keyword>
<evidence type="ECO:0000256" key="4">
    <source>
        <dbReference type="ARBA" id="ARBA00022692"/>
    </source>
</evidence>
<dbReference type="Proteomes" id="UP001187531">
    <property type="component" value="Unassembled WGS sequence"/>
</dbReference>
<feature type="signal peptide" evidence="10">
    <location>
        <begin position="1"/>
        <end position="33"/>
    </location>
</feature>
<evidence type="ECO:0000256" key="10">
    <source>
        <dbReference type="SAM" id="SignalP"/>
    </source>
</evidence>
<keyword evidence="7" id="KW-0472">Membrane</keyword>
<keyword evidence="10" id="KW-0732">Signal</keyword>
<dbReference type="InterPro" id="IPR027417">
    <property type="entry name" value="P-loop_NTPase"/>
</dbReference>
<evidence type="ECO:0000313" key="11">
    <source>
        <dbReference type="EMBL" id="KAK2725080.1"/>
    </source>
</evidence>
<keyword evidence="8 9" id="KW-0325">Glycoprotein</keyword>
<dbReference type="EMBL" id="JAVRJZ010000003">
    <property type="protein sequence ID" value="KAK2725081.1"/>
    <property type="molecule type" value="Genomic_DNA"/>
</dbReference>
<dbReference type="SUPFAM" id="SSF52540">
    <property type="entry name" value="P-loop containing nucleoside triphosphate hydrolases"/>
    <property type="match status" value="1"/>
</dbReference>
<feature type="chain" id="PRO_5041891717" description="Carbohydrate sulfotransferase" evidence="10">
    <location>
        <begin position="34"/>
        <end position="334"/>
    </location>
</feature>
<dbReference type="PANTHER" id="PTHR12137">
    <property type="entry name" value="CARBOHYDRATE SULFOTRANSFERASE"/>
    <property type="match status" value="1"/>
</dbReference>
<dbReference type="EMBL" id="JAVRJZ010000003">
    <property type="protein sequence ID" value="KAK2725079.1"/>
    <property type="molecule type" value="Genomic_DNA"/>
</dbReference>
<dbReference type="GO" id="GO:0000139">
    <property type="term" value="C:Golgi membrane"/>
    <property type="evidence" value="ECO:0007669"/>
    <property type="project" value="UniProtKB-SubCell"/>
</dbReference>
<evidence type="ECO:0000256" key="3">
    <source>
        <dbReference type="ARBA" id="ARBA00022679"/>
    </source>
</evidence>
<keyword evidence="9" id="KW-0735">Signal-anchor</keyword>
<comment type="similarity">
    <text evidence="2 9">Belongs to the sulfotransferase 2 family.</text>
</comment>
<comment type="subcellular location">
    <subcellularLocation>
        <location evidence="1 9">Golgi apparatus membrane</location>
        <topology evidence="1 9">Single-pass type II membrane protein</topology>
    </subcellularLocation>
</comment>